<dbReference type="AlphaFoldDB" id="A0AAE3E3K7"/>
<dbReference type="Pfam" id="PF01855">
    <property type="entry name" value="POR_N"/>
    <property type="match status" value="1"/>
</dbReference>
<dbReference type="InterPro" id="IPR017896">
    <property type="entry name" value="4Fe4S_Fe-S-bd"/>
</dbReference>
<evidence type="ECO:0000256" key="1">
    <source>
        <dbReference type="ARBA" id="ARBA00002995"/>
    </source>
</evidence>
<dbReference type="GO" id="GO:0046872">
    <property type="term" value="F:metal ion binding"/>
    <property type="evidence" value="ECO:0007669"/>
    <property type="project" value="UniProtKB-UniRule"/>
</dbReference>
<comment type="catalytic activity">
    <reaction evidence="13 14">
        <text>indole-3-pyruvate + 2 oxidized [2Fe-2S]-[ferredoxin] + CoA = (indol-3-yl)acetyl-CoA + 2 reduced [2Fe-2S]-[ferredoxin] + CO2 + H(+)</text>
        <dbReference type="Rhea" id="RHEA:12645"/>
        <dbReference type="Rhea" id="RHEA-COMP:10000"/>
        <dbReference type="Rhea" id="RHEA-COMP:10001"/>
        <dbReference type="ChEBI" id="CHEBI:15378"/>
        <dbReference type="ChEBI" id="CHEBI:16526"/>
        <dbReference type="ChEBI" id="CHEBI:17640"/>
        <dbReference type="ChEBI" id="CHEBI:33737"/>
        <dbReference type="ChEBI" id="CHEBI:33738"/>
        <dbReference type="ChEBI" id="CHEBI:57271"/>
        <dbReference type="ChEBI" id="CHEBI:57287"/>
        <dbReference type="EC" id="1.2.7.8"/>
    </reaction>
</comment>
<keyword evidence="7 14" id="KW-0479">Metal-binding</keyword>
<evidence type="ECO:0000256" key="15">
    <source>
        <dbReference type="PIRSR" id="PIRSR006439-50"/>
    </source>
</evidence>
<evidence type="ECO:0000256" key="10">
    <source>
        <dbReference type="ARBA" id="ARBA00023004"/>
    </source>
</evidence>
<dbReference type="SUPFAM" id="SSF52518">
    <property type="entry name" value="Thiamin diphosphate-binding fold (THDP-binding)"/>
    <property type="match status" value="2"/>
</dbReference>
<dbReference type="FunFam" id="3.40.50.970:FF:000039">
    <property type="entry name" value="Indolepyruvate oxidoreductase subunit IorA"/>
    <property type="match status" value="1"/>
</dbReference>
<keyword evidence="6 14" id="KW-0004">4Fe-4S</keyword>
<keyword evidence="10 14" id="KW-0408">Iron</keyword>
<keyword evidence="5 14" id="KW-0813">Transport</keyword>
<evidence type="ECO:0000256" key="11">
    <source>
        <dbReference type="ARBA" id="ARBA00023014"/>
    </source>
</evidence>
<feature type="binding site" evidence="15">
    <location>
        <position position="568"/>
    </location>
    <ligand>
        <name>[4Fe-4S] cluster</name>
        <dbReference type="ChEBI" id="CHEBI:49883"/>
        <label>2</label>
    </ligand>
</feature>
<evidence type="ECO:0000313" key="17">
    <source>
        <dbReference type="EMBL" id="MCC2220776.1"/>
    </source>
</evidence>
<evidence type="ECO:0000256" key="7">
    <source>
        <dbReference type="ARBA" id="ARBA00022723"/>
    </source>
</evidence>
<keyword evidence="11 14" id="KW-0411">Iron-sulfur</keyword>
<dbReference type="Proteomes" id="UP001198200">
    <property type="component" value="Unassembled WGS sequence"/>
</dbReference>
<feature type="binding site" evidence="15">
    <location>
        <position position="571"/>
    </location>
    <ligand>
        <name>[4Fe-4S] cluster</name>
        <dbReference type="ChEBI" id="CHEBI:49883"/>
        <label>2</label>
    </ligand>
</feature>
<dbReference type="PROSITE" id="PS51379">
    <property type="entry name" value="4FE4S_FER_2"/>
    <property type="match status" value="2"/>
</dbReference>
<evidence type="ECO:0000256" key="2">
    <source>
        <dbReference type="ARBA" id="ARBA00011238"/>
    </source>
</evidence>
<dbReference type="EMBL" id="JAJEQN010000007">
    <property type="protein sequence ID" value="MCC2220776.1"/>
    <property type="molecule type" value="Genomic_DNA"/>
</dbReference>
<keyword evidence="18" id="KW-1185">Reference proteome</keyword>
<name>A0AAE3E3K7_9FIRM</name>
<gene>
    <name evidence="17" type="primary">iorA</name>
    <name evidence="17" type="ORF">LKD48_03825</name>
</gene>
<organism evidence="17 18">
    <name type="scientific">Anthropogastromicrobium aceti</name>
    <dbReference type="NCBI Taxonomy" id="2981768"/>
    <lineage>
        <taxon>Bacteria</taxon>
        <taxon>Bacillati</taxon>
        <taxon>Bacillota</taxon>
        <taxon>Clostridia</taxon>
        <taxon>Lachnospirales</taxon>
        <taxon>Lachnospiraceae</taxon>
        <taxon>Anthropogastromicrobium</taxon>
    </lineage>
</organism>
<evidence type="ECO:0000256" key="13">
    <source>
        <dbReference type="ARBA" id="ARBA00048332"/>
    </source>
</evidence>
<evidence type="ECO:0000256" key="5">
    <source>
        <dbReference type="ARBA" id="ARBA00022448"/>
    </source>
</evidence>
<feature type="binding site" evidence="15">
    <location>
        <position position="546"/>
    </location>
    <ligand>
        <name>[4Fe-4S] cluster</name>
        <dbReference type="ChEBI" id="CHEBI:49883"/>
        <label>1</label>
    </ligand>
</feature>
<dbReference type="Pfam" id="PF13237">
    <property type="entry name" value="Fer4_10"/>
    <property type="match status" value="1"/>
</dbReference>
<dbReference type="PANTHER" id="PTHR43710">
    <property type="entry name" value="2-HYDROXYACYL-COA LYASE"/>
    <property type="match status" value="1"/>
</dbReference>
<dbReference type="RefSeq" id="WP_308731238.1">
    <property type="nucleotide sequence ID" value="NZ_JAJEQN010000007.1"/>
</dbReference>
<accession>A0AAE3E3K7</accession>
<feature type="binding site" evidence="15">
    <location>
        <position position="574"/>
    </location>
    <ligand>
        <name>[4Fe-4S] cluster</name>
        <dbReference type="ChEBI" id="CHEBI:49883"/>
        <label>2</label>
    </ligand>
</feature>
<protein>
    <recommendedName>
        <fullName evidence="4 14">Indolepyruvate oxidoreductase subunit IorA</fullName>
        <shortName evidence="14">IOR</shortName>
        <ecNumber evidence="3 14">1.2.7.8</ecNumber>
    </recommendedName>
    <alternativeName>
        <fullName evidence="12 14">Indolepyruvate ferredoxin oxidoreductase subunit alpha</fullName>
    </alternativeName>
</protein>
<feature type="binding site" evidence="15">
    <location>
        <position position="551"/>
    </location>
    <ligand>
        <name>[4Fe-4S] cluster</name>
        <dbReference type="ChEBI" id="CHEBI:49883"/>
        <label>2</label>
    </ligand>
</feature>
<feature type="binding site" evidence="15">
    <location>
        <position position="543"/>
    </location>
    <ligand>
        <name>[4Fe-4S] cluster</name>
        <dbReference type="ChEBI" id="CHEBI:49883"/>
        <label>1</label>
    </ligand>
</feature>
<keyword evidence="8 14" id="KW-0249">Electron transport</keyword>
<dbReference type="InterPro" id="IPR011766">
    <property type="entry name" value="TPP_enzyme_TPP-bd"/>
</dbReference>
<dbReference type="InterPro" id="IPR029061">
    <property type="entry name" value="THDP-binding"/>
</dbReference>
<dbReference type="PANTHER" id="PTHR43710:SF5">
    <property type="entry name" value="INDOLEPYRUVATE FERREDOXIN OXIDOREDUCTASE ALPHA SUBUNIT"/>
    <property type="match status" value="1"/>
</dbReference>
<dbReference type="InterPro" id="IPR017721">
    <property type="entry name" value="IorA"/>
</dbReference>
<sequence>MRQLMLGNKALARGLYEGGCSIVSSYPGTPSTEVTEEAVKFEEIYCEWAPNEKVALETAFGASLAGKRSFCGMKHVGLNVAADPLFTCSYTGVNGGLIICVADDPAMHSSQNEQDSRHYAIAAKVPMLEPADSAEACEFAKAAYEISEEFDTPVIIRMCTRIAHSQSIVDTKERVCPPTKLYEKNIRKYVMTPANAIARHPFVEERTARLAEFSNTSSLNRVEKGSEPVGIITSSTSYQYVKEIFGDHVSILKLGMVNPLPEKLLLDFAKGKELLLVVEELDPVIETYCKSLGLSVHGKDVLPMTGEFSQNLLAEKLSKAFPKLAELIGTIPSGRKLDEEIPGRPPVMCAGCPHRGLFYTLSKNKCTVLGDIGCYTLGAAAPLSSIDMTLCMGASVSAIHGFNKALGEESEKRTVAVIGDSTFMHSGMTGLANIAYNQSNSTVIILDNSITGMTGHQQNPTTGYNIKGDPAGKIDLESLCRAMGIRRVTVVDPYDLDACDRAVKEELATPEPSVIISRRPCALLKYVKHKPALVVDQEKCVGCRACMKLGCPAISIRGKKAMIDATQCVGCGVCSKLCRPGALGEVTK</sequence>
<feature type="domain" description="4Fe-4S ferredoxin-type" evidence="16">
    <location>
        <begin position="531"/>
        <end position="557"/>
    </location>
</feature>
<evidence type="ECO:0000256" key="9">
    <source>
        <dbReference type="ARBA" id="ARBA00023002"/>
    </source>
</evidence>
<feature type="binding site" evidence="15">
    <location>
        <position position="578"/>
    </location>
    <ligand>
        <name>[4Fe-4S] cluster</name>
        <dbReference type="ChEBI" id="CHEBI:49883"/>
        <label>1</label>
    </ligand>
</feature>
<dbReference type="CDD" id="cd07034">
    <property type="entry name" value="TPP_PYR_PFOR_IOR-alpha_like"/>
    <property type="match status" value="1"/>
</dbReference>
<evidence type="ECO:0000256" key="12">
    <source>
        <dbReference type="ARBA" id="ARBA00030514"/>
    </source>
</evidence>
<evidence type="ECO:0000256" key="4">
    <source>
        <dbReference type="ARBA" id="ARBA00017710"/>
    </source>
</evidence>
<dbReference type="InterPro" id="IPR009014">
    <property type="entry name" value="Transketo_C/PFOR_II"/>
</dbReference>
<dbReference type="GO" id="GO:0051539">
    <property type="term" value="F:4 iron, 4 sulfur cluster binding"/>
    <property type="evidence" value="ECO:0007669"/>
    <property type="project" value="UniProtKB-UniRule"/>
</dbReference>
<dbReference type="Pfam" id="PF02775">
    <property type="entry name" value="TPP_enzyme_C"/>
    <property type="match status" value="1"/>
</dbReference>
<keyword evidence="9 14" id="KW-0560">Oxidoreductase</keyword>
<dbReference type="EC" id="1.2.7.8" evidence="3 14"/>
<dbReference type="Gene3D" id="3.30.70.20">
    <property type="match status" value="1"/>
</dbReference>
<evidence type="ECO:0000256" key="8">
    <source>
        <dbReference type="ARBA" id="ARBA00022982"/>
    </source>
</evidence>
<evidence type="ECO:0000256" key="14">
    <source>
        <dbReference type="PIRNR" id="PIRNR006439"/>
    </source>
</evidence>
<comment type="function">
    <text evidence="1 14">Catalyzes the ferredoxin-dependent oxidative decarboxylation of arylpyruvates.</text>
</comment>
<evidence type="ECO:0000313" key="18">
    <source>
        <dbReference type="Proteomes" id="UP001198200"/>
    </source>
</evidence>
<comment type="caution">
    <text evidence="17">The sequence shown here is derived from an EMBL/GenBank/DDBJ whole genome shotgun (WGS) entry which is preliminary data.</text>
</comment>
<feature type="domain" description="4Fe-4S ferredoxin-type" evidence="16">
    <location>
        <begin position="559"/>
        <end position="588"/>
    </location>
</feature>
<evidence type="ECO:0000256" key="6">
    <source>
        <dbReference type="ARBA" id="ARBA00022485"/>
    </source>
</evidence>
<dbReference type="GO" id="GO:0043805">
    <property type="term" value="F:indolepyruvate ferredoxin oxidoreductase activity"/>
    <property type="evidence" value="ECO:0007669"/>
    <property type="project" value="UniProtKB-UniRule"/>
</dbReference>
<comment type="subunit">
    <text evidence="2">Heterodimer of the IorA and IorB subunits.</text>
</comment>
<dbReference type="CDD" id="cd02008">
    <property type="entry name" value="TPP_IOR_alpha"/>
    <property type="match status" value="1"/>
</dbReference>
<dbReference type="SUPFAM" id="SSF52922">
    <property type="entry name" value="TK C-terminal domain-like"/>
    <property type="match status" value="1"/>
</dbReference>
<dbReference type="Gene3D" id="3.40.50.970">
    <property type="match status" value="2"/>
</dbReference>
<dbReference type="InterPro" id="IPR045025">
    <property type="entry name" value="HACL1-like"/>
</dbReference>
<reference evidence="17 18" key="1">
    <citation type="submission" date="2021-10" db="EMBL/GenBank/DDBJ databases">
        <title>Anaerobic single-cell dispensing facilitates the cultivation of human gut bacteria.</title>
        <authorList>
            <person name="Afrizal A."/>
        </authorList>
    </citation>
    <scope>NUCLEOTIDE SEQUENCE [LARGE SCALE GENOMIC DNA]</scope>
    <source>
        <strain evidence="17 18">CLA-AA-H224</strain>
    </source>
</reference>
<feature type="binding site" evidence="15">
    <location>
        <position position="540"/>
    </location>
    <ligand>
        <name>[4Fe-4S] cluster</name>
        <dbReference type="ChEBI" id="CHEBI:49883"/>
        <label>1</label>
    </ligand>
</feature>
<evidence type="ECO:0000259" key="16">
    <source>
        <dbReference type="PROSITE" id="PS51379"/>
    </source>
</evidence>
<evidence type="ECO:0000256" key="3">
    <source>
        <dbReference type="ARBA" id="ARBA00012812"/>
    </source>
</evidence>
<dbReference type="NCBIfam" id="TIGR03336">
    <property type="entry name" value="IOR_alpha"/>
    <property type="match status" value="1"/>
</dbReference>
<proteinExistence type="predicted"/>
<comment type="cofactor">
    <cofactor evidence="14 15">
        <name>[4Fe-4S] cluster</name>
        <dbReference type="ChEBI" id="CHEBI:49883"/>
    </cofactor>
    <text evidence="14 15">Binds 2 [4Fe-4S] clusters. In this family the first cluster has a non-standard and varying [4Fe-4S] binding motif CX(2)CX(2)CX(4-5)CP.</text>
</comment>
<dbReference type="InterPro" id="IPR002880">
    <property type="entry name" value="Pyrv_Fd/Flavodoxin_OxRdtase_N"/>
</dbReference>
<dbReference type="PIRSF" id="PIRSF006439">
    <property type="entry name" value="Indolepyruvate_ferr_oxidored"/>
    <property type="match status" value="1"/>
</dbReference>
<dbReference type="GO" id="GO:0030976">
    <property type="term" value="F:thiamine pyrophosphate binding"/>
    <property type="evidence" value="ECO:0007669"/>
    <property type="project" value="InterPro"/>
</dbReference>